<dbReference type="OrthoDB" id="1666796at2759"/>
<evidence type="ECO:0000256" key="6">
    <source>
        <dbReference type="ARBA" id="ARBA00023136"/>
    </source>
</evidence>
<feature type="transmembrane region" description="Helical" evidence="7">
    <location>
        <begin position="476"/>
        <end position="509"/>
    </location>
</feature>
<dbReference type="EMBL" id="BQMJ01000008">
    <property type="protein sequence ID" value="GJQ09340.1"/>
    <property type="molecule type" value="Genomic_DNA"/>
</dbReference>
<dbReference type="GO" id="GO:0005737">
    <property type="term" value="C:cytoplasm"/>
    <property type="evidence" value="ECO:0007669"/>
    <property type="project" value="UniProtKB-ARBA"/>
</dbReference>
<protein>
    <recommendedName>
        <fullName evidence="7">Transmembrane 9 superfamily member</fullName>
    </recommendedName>
</protein>
<dbReference type="PANTHER" id="PTHR10766">
    <property type="entry name" value="TRANSMEMBRANE 9 SUPERFAMILY PROTEIN"/>
    <property type="match status" value="1"/>
</dbReference>
<comment type="caution">
    <text evidence="8">The sequence shown here is derived from an EMBL/GenBank/DDBJ whole genome shotgun (WGS) entry which is preliminary data.</text>
</comment>
<keyword evidence="3 7" id="KW-0812">Transmembrane</keyword>
<dbReference type="GO" id="GO:0016020">
    <property type="term" value="C:membrane"/>
    <property type="evidence" value="ECO:0007669"/>
    <property type="project" value="UniProtKB-SubCell"/>
</dbReference>
<organism evidence="8 9">
    <name type="scientific">Galdieria partita</name>
    <dbReference type="NCBI Taxonomy" id="83374"/>
    <lineage>
        <taxon>Eukaryota</taxon>
        <taxon>Rhodophyta</taxon>
        <taxon>Bangiophyceae</taxon>
        <taxon>Galdieriales</taxon>
        <taxon>Galdieriaceae</taxon>
        <taxon>Galdieria</taxon>
    </lineage>
</organism>
<proteinExistence type="inferred from homology"/>
<feature type="transmembrane region" description="Helical" evidence="7">
    <location>
        <begin position="587"/>
        <end position="610"/>
    </location>
</feature>
<feature type="transmembrane region" description="Helical" evidence="7">
    <location>
        <begin position="395"/>
        <end position="420"/>
    </location>
</feature>
<feature type="transmembrane region" description="Helical" evidence="7">
    <location>
        <begin position="432"/>
        <end position="455"/>
    </location>
</feature>
<evidence type="ECO:0000256" key="5">
    <source>
        <dbReference type="ARBA" id="ARBA00022989"/>
    </source>
</evidence>
<feature type="transmembrane region" description="Helical" evidence="7">
    <location>
        <begin position="515"/>
        <end position="541"/>
    </location>
</feature>
<sequence>MTRATTKVLCSLLCLIVVFGFSNGFYLPGVAPTDYPEGAELQVFANKLTSARSNVPYDFYFLPFCEPKEEKEKHLNIGQLFLGERAKSTAFEINMLKNENCKVLCEKLLEQRDIARLKRLVKREYRARLNLDNMPLVVKKQTPSGEDVYQFGYQVGFREDKKIYVYNHLRFKILYHRPSSMVSSDLQDVYRVVGFEVEPVSMMHKGSLGSAGFCPLSPEPFEASVGKRMYYTYDVVFEESPVRWATRWDPLLSATEEQKQIQWFSIINSLLITLFLSGMVAMILFRTIHKDFMRYNQLADDEDFQEEVGWKLLHGDVFRPPPYSSVLCILVGNGAQILAIATVSLLFALFGFLSPANRGALLSCMVGLWVLTSAVAGYSSARLYKSLGGIFVKRVVLGTVLIFPGCVFSVFFILNFLIWLSQSNVAVPFSTLVLLLFLWFGISIPLAIAGAYVGLRRTCYTFPCRTNQIPRKIPPQPWYSGSVFTCLIGGILPFGSVFIQLVFILGSLWQNQIYYMFGFLSAVFVVFMITSMEISVVLCYLKLCSEDYRWWFYSFFCAGSSGLYVFLYSIFYLLTQPEFEGIDLLSVLVYLGYMVIVSISFTLVAGFLGFRCCFWFTRKIYSSIRVD</sequence>
<keyword evidence="4 7" id="KW-0732">Signal</keyword>
<feature type="chain" id="PRO_5039743885" description="Transmembrane 9 superfamily member" evidence="7">
    <location>
        <begin position="25"/>
        <end position="627"/>
    </location>
</feature>
<keyword evidence="5 7" id="KW-1133">Transmembrane helix</keyword>
<feature type="transmembrane region" description="Helical" evidence="7">
    <location>
        <begin position="263"/>
        <end position="285"/>
    </location>
</feature>
<feature type="signal peptide" evidence="7">
    <location>
        <begin position="1"/>
        <end position="24"/>
    </location>
</feature>
<dbReference type="InterPro" id="IPR004240">
    <property type="entry name" value="EMP70"/>
</dbReference>
<dbReference type="Proteomes" id="UP001061958">
    <property type="component" value="Unassembled WGS sequence"/>
</dbReference>
<reference evidence="8" key="2">
    <citation type="submission" date="2022-01" db="EMBL/GenBank/DDBJ databases">
        <authorList>
            <person name="Hirooka S."/>
            <person name="Miyagishima S.Y."/>
        </authorList>
    </citation>
    <scope>NUCLEOTIDE SEQUENCE</scope>
    <source>
        <strain evidence="8">NBRC 102759</strain>
    </source>
</reference>
<comment type="subcellular location">
    <subcellularLocation>
        <location evidence="1">Membrane</location>
        <topology evidence="1">Multi-pass membrane protein</topology>
    </subcellularLocation>
</comment>
<dbReference type="GO" id="GO:0072657">
    <property type="term" value="P:protein localization to membrane"/>
    <property type="evidence" value="ECO:0007669"/>
    <property type="project" value="TreeGrafter"/>
</dbReference>
<feature type="transmembrane region" description="Helical" evidence="7">
    <location>
        <begin position="326"/>
        <end position="353"/>
    </location>
</feature>
<dbReference type="Pfam" id="PF02990">
    <property type="entry name" value="EMP70"/>
    <property type="match status" value="1"/>
</dbReference>
<feature type="transmembrane region" description="Helical" evidence="7">
    <location>
        <begin position="550"/>
        <end position="575"/>
    </location>
</feature>
<dbReference type="PANTHER" id="PTHR10766:SF111">
    <property type="entry name" value="TRANSMEMBRANE 9 SUPERFAMILY MEMBER 2"/>
    <property type="match status" value="1"/>
</dbReference>
<reference evidence="8" key="1">
    <citation type="journal article" date="2022" name="Proc. Natl. Acad. Sci. U.S.A.">
        <title>Life cycle and functional genomics of the unicellular red alga Galdieria for elucidating algal and plant evolution and industrial use.</title>
        <authorList>
            <person name="Hirooka S."/>
            <person name="Itabashi T."/>
            <person name="Ichinose T.M."/>
            <person name="Onuma R."/>
            <person name="Fujiwara T."/>
            <person name="Yamashita S."/>
            <person name="Jong L.W."/>
            <person name="Tomita R."/>
            <person name="Iwane A.H."/>
            <person name="Miyagishima S.Y."/>
        </authorList>
    </citation>
    <scope>NUCLEOTIDE SEQUENCE</scope>
    <source>
        <strain evidence="8">NBRC 102759</strain>
    </source>
</reference>
<feature type="transmembrane region" description="Helical" evidence="7">
    <location>
        <begin position="359"/>
        <end position="383"/>
    </location>
</feature>
<accession>A0A9C7UNB8</accession>
<evidence type="ECO:0000256" key="2">
    <source>
        <dbReference type="ARBA" id="ARBA00005227"/>
    </source>
</evidence>
<dbReference type="AlphaFoldDB" id="A0A9C7UNB8"/>
<evidence type="ECO:0000256" key="4">
    <source>
        <dbReference type="ARBA" id="ARBA00022729"/>
    </source>
</evidence>
<comment type="similarity">
    <text evidence="2 7">Belongs to the nonaspanin (TM9SF) (TC 9.A.2) family.</text>
</comment>
<evidence type="ECO:0000313" key="9">
    <source>
        <dbReference type="Proteomes" id="UP001061958"/>
    </source>
</evidence>
<evidence type="ECO:0000313" key="8">
    <source>
        <dbReference type="EMBL" id="GJQ09340.1"/>
    </source>
</evidence>
<name>A0A9C7UNB8_9RHOD</name>
<keyword evidence="9" id="KW-1185">Reference proteome</keyword>
<evidence type="ECO:0000256" key="7">
    <source>
        <dbReference type="RuleBase" id="RU363079"/>
    </source>
</evidence>
<evidence type="ECO:0000256" key="1">
    <source>
        <dbReference type="ARBA" id="ARBA00004141"/>
    </source>
</evidence>
<keyword evidence="6 7" id="KW-0472">Membrane</keyword>
<gene>
    <name evidence="8" type="ORF">GpartN1_g1131.t1</name>
</gene>
<evidence type="ECO:0000256" key="3">
    <source>
        <dbReference type="ARBA" id="ARBA00022692"/>
    </source>
</evidence>